<proteinExistence type="predicted"/>
<dbReference type="InParanoid" id="E4UX13"/>
<feature type="region of interest" description="Disordered" evidence="1">
    <location>
        <begin position="104"/>
        <end position="129"/>
    </location>
</feature>
<keyword evidence="3" id="KW-1185">Reference proteome</keyword>
<protein>
    <recommendedName>
        <fullName evidence="4">BZIP domain-containing protein</fullName>
    </recommendedName>
</protein>
<organism evidence="3">
    <name type="scientific">Arthroderma gypseum (strain ATCC MYA-4604 / CBS 118893)</name>
    <name type="common">Microsporum gypseum</name>
    <dbReference type="NCBI Taxonomy" id="535722"/>
    <lineage>
        <taxon>Eukaryota</taxon>
        <taxon>Fungi</taxon>
        <taxon>Dikarya</taxon>
        <taxon>Ascomycota</taxon>
        <taxon>Pezizomycotina</taxon>
        <taxon>Eurotiomycetes</taxon>
        <taxon>Eurotiomycetidae</taxon>
        <taxon>Onygenales</taxon>
        <taxon>Arthrodermataceae</taxon>
        <taxon>Nannizzia</taxon>
    </lineage>
</organism>
<evidence type="ECO:0000313" key="3">
    <source>
        <dbReference type="Proteomes" id="UP000002669"/>
    </source>
</evidence>
<name>E4UX13_ARTGP</name>
<evidence type="ECO:0008006" key="4">
    <source>
        <dbReference type="Google" id="ProtNLM"/>
    </source>
</evidence>
<dbReference type="VEuPathDB" id="FungiDB:MGYG_05649"/>
<dbReference type="STRING" id="535722.E4UX13"/>
<dbReference type="EMBL" id="DS989825">
    <property type="protein sequence ID" value="EFR02652.1"/>
    <property type="molecule type" value="Genomic_DNA"/>
</dbReference>
<reference evidence="3" key="1">
    <citation type="journal article" date="2012" name="MBio">
        <title>Comparative genome analysis of Trichophyton rubrum and related dermatophytes reveals candidate genes involved in infection.</title>
        <authorList>
            <person name="Martinez D.A."/>
            <person name="Oliver B.G."/>
            <person name="Graeser Y."/>
            <person name="Goldberg J.M."/>
            <person name="Li W."/>
            <person name="Martinez-Rossi N.M."/>
            <person name="Monod M."/>
            <person name="Shelest E."/>
            <person name="Barton R.C."/>
            <person name="Birch E."/>
            <person name="Brakhage A.A."/>
            <person name="Chen Z."/>
            <person name="Gurr S.J."/>
            <person name="Heiman D."/>
            <person name="Heitman J."/>
            <person name="Kosti I."/>
            <person name="Rossi A."/>
            <person name="Saif S."/>
            <person name="Samalova M."/>
            <person name="Saunders C.W."/>
            <person name="Shea T."/>
            <person name="Summerbell R.C."/>
            <person name="Xu J."/>
            <person name="Young S."/>
            <person name="Zeng Q."/>
            <person name="Birren B.W."/>
            <person name="Cuomo C.A."/>
            <person name="White T.C."/>
        </authorList>
    </citation>
    <scope>NUCLEOTIDE SEQUENCE [LARGE SCALE GENOMIC DNA]</scope>
    <source>
        <strain evidence="3">ATCC MYA-4604 / CBS 118893</strain>
    </source>
</reference>
<dbReference type="RefSeq" id="XP_003173063.1">
    <property type="nucleotide sequence ID" value="XM_003173015.1"/>
</dbReference>
<dbReference type="GeneID" id="10028340"/>
<dbReference type="GO" id="GO:0003700">
    <property type="term" value="F:DNA-binding transcription factor activity"/>
    <property type="evidence" value="ECO:0007669"/>
    <property type="project" value="InterPro"/>
</dbReference>
<dbReference type="AlphaFoldDB" id="E4UX13"/>
<dbReference type="HOGENOM" id="CLU_060781_0_1_1"/>
<evidence type="ECO:0000256" key="1">
    <source>
        <dbReference type="SAM" id="MobiDB-lite"/>
    </source>
</evidence>
<dbReference type="Gene3D" id="1.20.5.170">
    <property type="match status" value="1"/>
</dbReference>
<feature type="region of interest" description="Disordered" evidence="1">
    <location>
        <begin position="1"/>
        <end position="21"/>
    </location>
</feature>
<gene>
    <name evidence="2" type="ORF">MGYG_05649</name>
</gene>
<dbReference type="CDD" id="cd14688">
    <property type="entry name" value="bZIP_YAP"/>
    <property type="match status" value="1"/>
</dbReference>
<dbReference type="InterPro" id="IPR046347">
    <property type="entry name" value="bZIP_sf"/>
</dbReference>
<evidence type="ECO:0000313" key="2">
    <source>
        <dbReference type="EMBL" id="EFR02652.1"/>
    </source>
</evidence>
<dbReference type="OMA" id="PEMQPEM"/>
<accession>E4UX13</accession>
<dbReference type="SUPFAM" id="SSF57959">
    <property type="entry name" value="Leucine zipper domain"/>
    <property type="match status" value="1"/>
</dbReference>
<dbReference type="OrthoDB" id="4505928at2759"/>
<sequence length="271" mass="29262">MAMAMNPAAARVRENQRRSRARRKEYIQELETRLQQYERHGVGVTIEVQTAARKVSRQNAMLRSLLHSCGVTDARIDECLAYAEENNCSPSIVFDTLPLAAAAAPKPRRAPKPKPAPEPQPSLPRVLAPAPAPATVAPAVSPAVEQRTAAPMLARRPPSACCRPQQGSQGCPAQVAEGVPNFVPPQTWSASSLDSTHSPMEAAIPSSNCASAPDLASQWIDDMTPCEEAAKIIASMRVEQDEQAVRAELGCGLNATCMVDNMTIFQAMDRW</sequence>
<dbReference type="eggNOG" id="ENOG502SA8A">
    <property type="taxonomic scope" value="Eukaryota"/>
</dbReference>
<feature type="compositionally biased region" description="Pro residues" evidence="1">
    <location>
        <begin position="113"/>
        <end position="122"/>
    </location>
</feature>
<dbReference type="PANTHER" id="PTHR42070">
    <property type="entry name" value="FILAMENT ASSOCIATED PROTEIN, PUTATIVE (AFU_ORTHOLOGUE AFUA_8G06630)-RELATED"/>
    <property type="match status" value="1"/>
</dbReference>
<dbReference type="PANTHER" id="PTHR42070:SF1">
    <property type="entry name" value="FILAMENT ASSOCIATED PROTEIN, PUTATIVE (AFU_ORTHOLOGUE AFUA_8G06630)-RELATED"/>
    <property type="match status" value="1"/>
</dbReference>
<dbReference type="Proteomes" id="UP000002669">
    <property type="component" value="Unassembled WGS sequence"/>
</dbReference>